<reference evidence="1" key="1">
    <citation type="submission" date="2020-04" db="EMBL/GenBank/DDBJ databases">
        <authorList>
            <person name="Chiriac C."/>
            <person name="Salcher M."/>
            <person name="Ghai R."/>
            <person name="Kavagutti S V."/>
        </authorList>
    </citation>
    <scope>NUCLEOTIDE SEQUENCE</scope>
</reference>
<sequence length="111" mass="12526">MDIDGLSTYLGKDHYKKWKATSTMMLGDKQQLTIATYKSHGTVRTYVSVGRLERGMVTHMVYKDYSKCLASEAKSGTEKNVAAQHRSVLSKFETILADVTRHYSSEPYLLA</sequence>
<evidence type="ECO:0000313" key="1">
    <source>
        <dbReference type="EMBL" id="CAB4125072.1"/>
    </source>
</evidence>
<protein>
    <submittedName>
        <fullName evidence="1">Uncharacterized protein</fullName>
    </submittedName>
</protein>
<name>A0A6J5KUS7_9CAUD</name>
<proteinExistence type="predicted"/>
<accession>A0A6J5KUS7</accession>
<organism evidence="1">
    <name type="scientific">uncultured Caudovirales phage</name>
    <dbReference type="NCBI Taxonomy" id="2100421"/>
    <lineage>
        <taxon>Viruses</taxon>
        <taxon>Duplodnaviria</taxon>
        <taxon>Heunggongvirae</taxon>
        <taxon>Uroviricota</taxon>
        <taxon>Caudoviricetes</taxon>
        <taxon>Peduoviridae</taxon>
        <taxon>Maltschvirus</taxon>
        <taxon>Maltschvirus maltsch</taxon>
    </lineage>
</organism>
<dbReference type="EMBL" id="LR796185">
    <property type="protein sequence ID" value="CAB4125072.1"/>
    <property type="molecule type" value="Genomic_DNA"/>
</dbReference>
<gene>
    <name evidence="1" type="ORF">UFOVP55_54</name>
</gene>